<proteinExistence type="predicted"/>
<keyword evidence="3" id="KW-1185">Reference proteome</keyword>
<dbReference type="RefSeq" id="WP_125554924.1">
    <property type="nucleotide sequence ID" value="NZ_RBVX01000004.1"/>
</dbReference>
<protein>
    <submittedName>
        <fullName evidence="2">Uncharacterized protein</fullName>
    </submittedName>
</protein>
<keyword evidence="1" id="KW-0812">Transmembrane</keyword>
<gene>
    <name evidence="2" type="ORF">D7Z54_05870</name>
</gene>
<dbReference type="OrthoDB" id="2973226at2"/>
<dbReference type="EMBL" id="RBVX01000004">
    <property type="protein sequence ID" value="RSL34096.1"/>
    <property type="molecule type" value="Genomic_DNA"/>
</dbReference>
<feature type="transmembrane region" description="Helical" evidence="1">
    <location>
        <begin position="6"/>
        <end position="26"/>
    </location>
</feature>
<organism evidence="2 3">
    <name type="scientific">Salibacterium salarium</name>
    <dbReference type="NCBI Taxonomy" id="284579"/>
    <lineage>
        <taxon>Bacteria</taxon>
        <taxon>Bacillati</taxon>
        <taxon>Bacillota</taxon>
        <taxon>Bacilli</taxon>
        <taxon>Bacillales</taxon>
        <taxon>Bacillaceae</taxon>
    </lineage>
</organism>
<comment type="caution">
    <text evidence="2">The sequence shown here is derived from an EMBL/GenBank/DDBJ whole genome shotgun (WGS) entry which is preliminary data.</text>
</comment>
<reference evidence="2 3" key="1">
    <citation type="submission" date="2018-10" db="EMBL/GenBank/DDBJ databases">
        <title>Draft genome sequence of Bacillus salarius IM0101, isolated from a hypersaline soil in Inner Mongolia, China.</title>
        <authorList>
            <person name="Yamprayoonswat W."/>
            <person name="Boonvisut S."/>
            <person name="Jumpathong W."/>
            <person name="Sittihan S."/>
            <person name="Ruangsuj P."/>
            <person name="Wanthongcharoen S."/>
            <person name="Thongpramul N."/>
            <person name="Pimmason S."/>
            <person name="Yu B."/>
            <person name="Yasawong M."/>
        </authorList>
    </citation>
    <scope>NUCLEOTIDE SEQUENCE [LARGE SCALE GENOMIC DNA]</scope>
    <source>
        <strain evidence="2 3">IM0101</strain>
    </source>
</reference>
<accession>A0A3R9RF74</accession>
<evidence type="ECO:0000313" key="2">
    <source>
        <dbReference type="EMBL" id="RSL34096.1"/>
    </source>
</evidence>
<evidence type="ECO:0000313" key="3">
    <source>
        <dbReference type="Proteomes" id="UP000275076"/>
    </source>
</evidence>
<sequence>MKLPMVWVFLMLSVFVIMFFVAAVSFQGMKSSLFQIIGFSGMIFSLLYGLLTTENDGDKERNKQEY</sequence>
<dbReference type="Proteomes" id="UP000275076">
    <property type="component" value="Unassembled WGS sequence"/>
</dbReference>
<name>A0A3R9RF74_9BACI</name>
<feature type="transmembrane region" description="Helical" evidence="1">
    <location>
        <begin position="33"/>
        <end position="51"/>
    </location>
</feature>
<evidence type="ECO:0000256" key="1">
    <source>
        <dbReference type="SAM" id="Phobius"/>
    </source>
</evidence>
<keyword evidence="1" id="KW-0472">Membrane</keyword>
<dbReference type="AlphaFoldDB" id="A0A3R9RF74"/>
<keyword evidence="1" id="KW-1133">Transmembrane helix</keyword>